<keyword evidence="8 9" id="KW-0012">Acyltransferase</keyword>
<feature type="transmembrane region" description="Helical" evidence="9">
    <location>
        <begin position="64"/>
        <end position="87"/>
    </location>
</feature>
<dbReference type="NCBIfam" id="TIGR00546">
    <property type="entry name" value="lnt"/>
    <property type="match status" value="1"/>
</dbReference>
<proteinExistence type="inferred from homology"/>
<dbReference type="GO" id="GO:0005886">
    <property type="term" value="C:plasma membrane"/>
    <property type="evidence" value="ECO:0007669"/>
    <property type="project" value="UniProtKB-SubCell"/>
</dbReference>
<comment type="subcellular location">
    <subcellularLocation>
        <location evidence="9">Cell inner membrane</location>
        <topology evidence="9">Multi-pass membrane protein</topology>
    </subcellularLocation>
    <subcellularLocation>
        <location evidence="1">Cell membrane</location>
        <topology evidence="1">Multi-pass membrane protein</topology>
    </subcellularLocation>
</comment>
<keyword evidence="7 9" id="KW-0472">Membrane</keyword>
<dbReference type="Proteomes" id="UP000008850">
    <property type="component" value="Chromosome"/>
</dbReference>
<feature type="transmembrane region" description="Helical" evidence="9">
    <location>
        <begin position="34"/>
        <end position="52"/>
    </location>
</feature>
<dbReference type="Pfam" id="PF20154">
    <property type="entry name" value="LNT_N"/>
    <property type="match status" value="1"/>
</dbReference>
<feature type="domain" description="CN hydrolase" evidence="10">
    <location>
        <begin position="246"/>
        <end position="500"/>
    </location>
</feature>
<dbReference type="InterPro" id="IPR036526">
    <property type="entry name" value="C-N_Hydrolase_sf"/>
</dbReference>
<dbReference type="EC" id="2.3.1.269" evidence="9"/>
<dbReference type="EMBL" id="CP003075">
    <property type="protein sequence ID" value="AEQ52810.1"/>
    <property type="molecule type" value="Genomic_DNA"/>
</dbReference>
<evidence type="ECO:0000256" key="4">
    <source>
        <dbReference type="ARBA" id="ARBA00022679"/>
    </source>
</evidence>
<dbReference type="InterPro" id="IPR045378">
    <property type="entry name" value="LNT_N"/>
</dbReference>
<name>G4RDM4_PELHB</name>
<gene>
    <name evidence="9" type="primary">lnt</name>
    <name evidence="11" type="ordered locus">KKY_2804</name>
</gene>
<evidence type="ECO:0000256" key="9">
    <source>
        <dbReference type="HAMAP-Rule" id="MF_01148"/>
    </source>
</evidence>
<dbReference type="RefSeq" id="WP_014131957.1">
    <property type="nucleotide sequence ID" value="NC_016078.1"/>
</dbReference>
<keyword evidence="11" id="KW-0449">Lipoprotein</keyword>
<feature type="transmembrane region" description="Helical" evidence="9">
    <location>
        <begin position="99"/>
        <end position="128"/>
    </location>
</feature>
<dbReference type="Gene3D" id="3.60.110.10">
    <property type="entry name" value="Carbon-nitrogen hydrolase"/>
    <property type="match status" value="1"/>
</dbReference>
<feature type="transmembrane region" description="Helical" evidence="9">
    <location>
        <begin position="135"/>
        <end position="158"/>
    </location>
</feature>
<keyword evidence="5 9" id="KW-0812">Transmembrane</keyword>
<dbReference type="AlphaFoldDB" id="G4RDM4"/>
<evidence type="ECO:0000256" key="3">
    <source>
        <dbReference type="ARBA" id="ARBA00022475"/>
    </source>
</evidence>
<keyword evidence="12" id="KW-1185">Reference proteome</keyword>
<feature type="transmembrane region" description="Helical" evidence="9">
    <location>
        <begin position="178"/>
        <end position="198"/>
    </location>
</feature>
<evidence type="ECO:0000259" key="10">
    <source>
        <dbReference type="PROSITE" id="PS50263"/>
    </source>
</evidence>
<keyword evidence="6 9" id="KW-1133">Transmembrane helix</keyword>
<dbReference type="PATRIC" id="fig|1082931.4.peg.2772"/>
<dbReference type="GO" id="GO:0016410">
    <property type="term" value="F:N-acyltransferase activity"/>
    <property type="evidence" value="ECO:0007669"/>
    <property type="project" value="UniProtKB-UniRule"/>
</dbReference>
<comment type="function">
    <text evidence="9">Catalyzes the phospholipid dependent N-acylation of the N-terminal cysteine of apolipoprotein, the last step in lipoprotein maturation.</text>
</comment>
<dbReference type="InterPro" id="IPR004563">
    <property type="entry name" value="Apolipo_AcylTrfase"/>
</dbReference>
<dbReference type="PANTHER" id="PTHR38686:SF1">
    <property type="entry name" value="APOLIPOPROTEIN N-ACYLTRANSFERASE"/>
    <property type="match status" value="1"/>
</dbReference>
<organism evidence="11 12">
    <name type="scientific">Pelagibacterium halotolerans (strain DSM 22347 / JCM 15775 / CGMCC 1.7692 / B2)</name>
    <dbReference type="NCBI Taxonomy" id="1082931"/>
    <lineage>
        <taxon>Bacteria</taxon>
        <taxon>Pseudomonadati</taxon>
        <taxon>Pseudomonadota</taxon>
        <taxon>Alphaproteobacteria</taxon>
        <taxon>Hyphomicrobiales</taxon>
        <taxon>Devosiaceae</taxon>
        <taxon>Pelagibacterium</taxon>
    </lineage>
</organism>
<evidence type="ECO:0000256" key="7">
    <source>
        <dbReference type="ARBA" id="ARBA00023136"/>
    </source>
</evidence>
<evidence type="ECO:0000313" key="11">
    <source>
        <dbReference type="EMBL" id="AEQ52810.1"/>
    </source>
</evidence>
<dbReference type="PROSITE" id="PS50263">
    <property type="entry name" value="CN_HYDROLASE"/>
    <property type="match status" value="1"/>
</dbReference>
<comment type="pathway">
    <text evidence="9">Protein modification; lipoprotein biosynthesis (N-acyl transfer).</text>
</comment>
<keyword evidence="3 9" id="KW-1003">Cell membrane</keyword>
<protein>
    <recommendedName>
        <fullName evidence="9">Apolipoprotein N-acyltransferase</fullName>
        <shortName evidence="9">ALP N-acyltransferase</shortName>
        <ecNumber evidence="9">2.3.1.269</ecNumber>
    </recommendedName>
</protein>
<reference evidence="11 12" key="1">
    <citation type="journal article" date="2012" name="J. Bacteriol.">
        <title>Complete genome sequence of Pelagibacterium halotolerans B2T.</title>
        <authorList>
            <person name="Huo Y.Y."/>
            <person name="Cheng H."/>
            <person name="Han X.F."/>
            <person name="Jiang X.W."/>
            <person name="Sun C."/>
            <person name="Zhang X.Q."/>
            <person name="Zhu X.F."/>
            <person name="Liu Y.F."/>
            <person name="Li P.F."/>
            <person name="Ni P.X."/>
            <person name="Wu M."/>
        </authorList>
    </citation>
    <scope>NUCLEOTIDE SEQUENCE [LARGE SCALE GENOMIC DNA]</scope>
    <source>
        <strain evidence="12">DSM 22347 / JCM 15775 / CGMCC 1.7692 / B2</strain>
    </source>
</reference>
<evidence type="ECO:0000256" key="2">
    <source>
        <dbReference type="ARBA" id="ARBA00010065"/>
    </source>
</evidence>
<dbReference type="CDD" id="cd07571">
    <property type="entry name" value="ALP_N-acyl_transferase"/>
    <property type="match status" value="1"/>
</dbReference>
<evidence type="ECO:0000256" key="5">
    <source>
        <dbReference type="ARBA" id="ARBA00022692"/>
    </source>
</evidence>
<feature type="transmembrane region" description="Helical" evidence="9">
    <location>
        <begin position="210"/>
        <end position="228"/>
    </location>
</feature>
<keyword evidence="4 9" id="KW-0808">Transferase</keyword>
<comment type="catalytic activity">
    <reaction evidence="9">
        <text>N-terminal S-1,2-diacyl-sn-glyceryl-L-cysteinyl-[lipoprotein] + a glycerophospholipid = N-acyl-S-1,2-diacyl-sn-glyceryl-L-cysteinyl-[lipoprotein] + a 2-acyl-sn-glycero-3-phospholipid + H(+)</text>
        <dbReference type="Rhea" id="RHEA:48228"/>
        <dbReference type="Rhea" id="RHEA-COMP:14681"/>
        <dbReference type="Rhea" id="RHEA-COMP:14684"/>
        <dbReference type="ChEBI" id="CHEBI:15378"/>
        <dbReference type="ChEBI" id="CHEBI:136912"/>
        <dbReference type="ChEBI" id="CHEBI:140656"/>
        <dbReference type="ChEBI" id="CHEBI:140657"/>
        <dbReference type="ChEBI" id="CHEBI:140660"/>
        <dbReference type="EC" id="2.3.1.269"/>
    </reaction>
</comment>
<dbReference type="Pfam" id="PF00795">
    <property type="entry name" value="CN_hydrolase"/>
    <property type="match status" value="1"/>
</dbReference>
<evidence type="ECO:0000313" key="12">
    <source>
        <dbReference type="Proteomes" id="UP000008850"/>
    </source>
</evidence>
<evidence type="ECO:0000256" key="1">
    <source>
        <dbReference type="ARBA" id="ARBA00004651"/>
    </source>
</evidence>
<dbReference type="SUPFAM" id="SSF56317">
    <property type="entry name" value="Carbon-nitrogen hydrolase"/>
    <property type="match status" value="1"/>
</dbReference>
<keyword evidence="9" id="KW-0997">Cell inner membrane</keyword>
<dbReference type="InterPro" id="IPR003010">
    <property type="entry name" value="C-N_Hydrolase"/>
</dbReference>
<dbReference type="UniPathway" id="UPA00666"/>
<dbReference type="PANTHER" id="PTHR38686">
    <property type="entry name" value="APOLIPOPROTEIN N-ACYLTRANSFERASE"/>
    <property type="match status" value="1"/>
</dbReference>
<evidence type="ECO:0000256" key="6">
    <source>
        <dbReference type="ARBA" id="ARBA00022989"/>
    </source>
</evidence>
<dbReference type="GO" id="GO:0042158">
    <property type="term" value="P:lipoprotein biosynthetic process"/>
    <property type="evidence" value="ECO:0007669"/>
    <property type="project" value="UniProtKB-UniRule"/>
</dbReference>
<dbReference type="STRING" id="1082931.KKY_2804"/>
<dbReference type="HAMAP" id="MF_01148">
    <property type="entry name" value="Lnt"/>
    <property type="match status" value="1"/>
</dbReference>
<evidence type="ECO:0000256" key="8">
    <source>
        <dbReference type="ARBA" id="ARBA00023315"/>
    </source>
</evidence>
<sequence>MTALADFIILSHGWRRALLLIGAGGVTALSTPPLFIVPALFVGLPALIWALDGAERRKGLCWRIFGPAFGIGFWFGLGYFAVSLHWLGFAFSVDGGWLLALMPFALLALSSVLALFWGLGTAAAHLFWSEGVGRVLALASCLGLAEFARGHLFTGLPFDLLGYALTPNVEMMQATSLVGVYGLTFAAIFVGATPALVWPHTERRLFRRTIPLLATAALLTLQYGWGYLRVTSTPIDQRPDMVVRIVQPAVPQDLKWQASAREEIVAGLLALSTAGSSEIGASGLQGITHLVWPEAALPFFLFEEPEYLARIARALPDGLILLTGAPRQPFSMDSSATGKPYNSVLAIDSSGEMISSYDKTHLVPFGEYLPFQDQLARFGFRQLVAGDDGWAAGEARRIMSLPGTPSILPLICYEAAFSGGLGTVVRDAELLVVLTNDAWFDGSVGLEKLFHHARIRAVEEGLPMIRAANSGVSAVINPLGAIESRLGGREIGAIDASPTYPLPATMFARYGNLPFLVLCILGICLAAVGYHQERRNRRKL</sequence>
<dbReference type="eggNOG" id="COG0815">
    <property type="taxonomic scope" value="Bacteria"/>
</dbReference>
<comment type="similarity">
    <text evidence="2 9">Belongs to the CN hydrolase family. Apolipoprotein N-acyltransferase subfamily.</text>
</comment>
<dbReference type="KEGG" id="phl:KKY_2804"/>
<dbReference type="HOGENOM" id="CLU_019563_3_1_5"/>
<accession>G4RDM4</accession>
<feature type="transmembrane region" description="Helical" evidence="9">
    <location>
        <begin position="510"/>
        <end position="530"/>
    </location>
</feature>